<gene>
    <name evidence="1" type="ORF">GU336_02320</name>
</gene>
<dbReference type="Proteomes" id="UP000501945">
    <property type="component" value="Chromosome"/>
</dbReference>
<dbReference type="AlphaFoldDB" id="A0A6H0UKM2"/>
<accession>A0A6H0UKM2</accession>
<organism evidence="1 2">
    <name type="scientific">Pseudolactococcus raffinolactis</name>
    <dbReference type="NCBI Taxonomy" id="1366"/>
    <lineage>
        <taxon>Bacteria</taxon>
        <taxon>Bacillati</taxon>
        <taxon>Bacillota</taxon>
        <taxon>Bacilli</taxon>
        <taxon>Lactobacillales</taxon>
        <taxon>Streptococcaceae</taxon>
        <taxon>Pseudolactococcus</taxon>
    </lineage>
</organism>
<reference evidence="1 2" key="1">
    <citation type="submission" date="2019-12" db="EMBL/GenBank/DDBJ databases">
        <title>Whole genome sequences of Lactococcus raffinolactis strains isolated from sewage.</title>
        <authorList>
            <person name="Ybazeta G."/>
            <person name="Ross M."/>
            <person name="Brabant-Kirwan D."/>
            <person name="Saleh M."/>
            <person name="Dillon J.A."/>
            <person name="Splinter K."/>
            <person name="Nokhbeh R."/>
        </authorList>
    </citation>
    <scope>NUCLEOTIDE SEQUENCE [LARGE SCALE GENOMIC DNA]</scope>
    <source>
        <strain evidence="1 2">Lr_19_5</strain>
    </source>
</reference>
<sequence length="101" mass="11733">MDISILLIIISAICFLVNLFHLIPQPNYMIGYRTKRSLQNPECWNLAQNIFCPLSILITLIVMMIYQNNLFNRSIYTILCLAGYLIAGVITEYILYRKISK</sequence>
<protein>
    <submittedName>
        <fullName evidence="1">Uncharacterized protein</fullName>
    </submittedName>
</protein>
<proteinExistence type="predicted"/>
<evidence type="ECO:0000313" key="1">
    <source>
        <dbReference type="EMBL" id="QIW53082.1"/>
    </source>
</evidence>
<dbReference type="InterPro" id="IPR025962">
    <property type="entry name" value="SdpI/YhfL"/>
</dbReference>
<dbReference type="Pfam" id="PF13630">
    <property type="entry name" value="SdpI"/>
    <property type="match status" value="1"/>
</dbReference>
<evidence type="ECO:0000313" key="2">
    <source>
        <dbReference type="Proteomes" id="UP000501945"/>
    </source>
</evidence>
<name>A0A6H0UKM2_9LACT</name>
<dbReference type="EMBL" id="CP047616">
    <property type="protein sequence ID" value="QIW53082.1"/>
    <property type="molecule type" value="Genomic_DNA"/>
</dbReference>